<proteinExistence type="predicted"/>
<feature type="compositionally biased region" description="Polar residues" evidence="1">
    <location>
        <begin position="56"/>
        <end position="71"/>
    </location>
</feature>
<organism evidence="2 3">
    <name type="scientific">Actinoplanes auranticolor</name>
    <dbReference type="NCBI Taxonomy" id="47988"/>
    <lineage>
        <taxon>Bacteria</taxon>
        <taxon>Bacillati</taxon>
        <taxon>Actinomycetota</taxon>
        <taxon>Actinomycetes</taxon>
        <taxon>Micromonosporales</taxon>
        <taxon>Micromonosporaceae</taxon>
        <taxon>Actinoplanes</taxon>
    </lineage>
</organism>
<evidence type="ECO:0000313" key="3">
    <source>
        <dbReference type="Proteomes" id="UP000681340"/>
    </source>
</evidence>
<reference evidence="2" key="1">
    <citation type="submission" date="2021-03" db="EMBL/GenBank/DDBJ databases">
        <title>Whole genome shotgun sequence of Actinoplanes auranticolor NBRC 12245.</title>
        <authorList>
            <person name="Komaki H."/>
            <person name="Tamura T."/>
        </authorList>
    </citation>
    <scope>NUCLEOTIDE SEQUENCE</scope>
    <source>
        <strain evidence="2">NBRC 12245</strain>
    </source>
</reference>
<sequence>MARADLREHRDRTGFGVATVPRAALLERFAAALPPGTLHFGRKVTGVTAPPPTTTSGRRSPVFSSPASTPS</sequence>
<dbReference type="EMBL" id="BOQL01000018">
    <property type="protein sequence ID" value="GIM65871.1"/>
    <property type="molecule type" value="Genomic_DNA"/>
</dbReference>
<name>A0A919S5L4_9ACTN</name>
<protein>
    <submittedName>
        <fullName evidence="2">Uncharacterized protein</fullName>
    </submittedName>
</protein>
<dbReference type="Proteomes" id="UP000681340">
    <property type="component" value="Unassembled WGS sequence"/>
</dbReference>
<gene>
    <name evidence="2" type="ORF">Aau02nite_20350</name>
</gene>
<dbReference type="RefSeq" id="WP_212988088.1">
    <property type="nucleotide sequence ID" value="NZ_BAABEA010000009.1"/>
</dbReference>
<dbReference type="AlphaFoldDB" id="A0A919S5L4"/>
<feature type="region of interest" description="Disordered" evidence="1">
    <location>
        <begin position="43"/>
        <end position="71"/>
    </location>
</feature>
<accession>A0A919S5L4</accession>
<evidence type="ECO:0000313" key="2">
    <source>
        <dbReference type="EMBL" id="GIM65871.1"/>
    </source>
</evidence>
<comment type="caution">
    <text evidence="2">The sequence shown here is derived from an EMBL/GenBank/DDBJ whole genome shotgun (WGS) entry which is preliminary data.</text>
</comment>
<evidence type="ECO:0000256" key="1">
    <source>
        <dbReference type="SAM" id="MobiDB-lite"/>
    </source>
</evidence>
<keyword evidence="3" id="KW-1185">Reference proteome</keyword>